<keyword evidence="6" id="KW-1185">Reference proteome</keyword>
<feature type="domain" description="LamG-like jellyroll fold" evidence="4">
    <location>
        <begin position="1256"/>
        <end position="1426"/>
    </location>
</feature>
<dbReference type="Gene3D" id="2.60.120.200">
    <property type="match status" value="3"/>
</dbReference>
<feature type="domain" description="LamG-like jellyroll fold" evidence="4">
    <location>
        <begin position="799"/>
        <end position="941"/>
    </location>
</feature>
<evidence type="ECO:0000256" key="3">
    <source>
        <dbReference type="SAM" id="SignalP"/>
    </source>
</evidence>
<dbReference type="SUPFAM" id="SSF49899">
    <property type="entry name" value="Concanavalin A-like lectins/glucanases"/>
    <property type="match status" value="3"/>
</dbReference>
<accession>A0A4Z1CU24</accession>
<reference evidence="5 6" key="1">
    <citation type="submission" date="2019-04" db="EMBL/GenBank/DDBJ databases">
        <title>Streptomyces sp. nov. Bv016 isolated from bark of Buahinia variegata.</title>
        <authorList>
            <person name="Kanchanasin P."/>
            <person name="Tanasupawat S."/>
            <person name="Yuki M."/>
            <person name="Kudo T."/>
        </authorList>
    </citation>
    <scope>NUCLEOTIDE SEQUENCE [LARGE SCALE GENOMIC DNA]</scope>
    <source>
        <strain evidence="5 6">Bv016</strain>
    </source>
</reference>
<keyword evidence="2" id="KW-1015">Disulfide bond</keyword>
<dbReference type="InterPro" id="IPR013320">
    <property type="entry name" value="ConA-like_dom_sf"/>
</dbReference>
<evidence type="ECO:0000259" key="4">
    <source>
        <dbReference type="SMART" id="SM00560"/>
    </source>
</evidence>
<name>A0A4Z1CU24_9ACTN</name>
<feature type="signal peptide" evidence="3">
    <location>
        <begin position="1"/>
        <end position="38"/>
    </location>
</feature>
<evidence type="ECO:0000256" key="2">
    <source>
        <dbReference type="ARBA" id="ARBA00023157"/>
    </source>
</evidence>
<evidence type="ECO:0000313" key="6">
    <source>
        <dbReference type="Proteomes" id="UP000298159"/>
    </source>
</evidence>
<dbReference type="Pfam" id="PF13385">
    <property type="entry name" value="Laminin_G_3"/>
    <property type="match status" value="3"/>
</dbReference>
<dbReference type="PANTHER" id="PTHR46943:SF1">
    <property type="entry name" value="PENTRAXIN-RELATED PROTEIN PTX3"/>
    <property type="match status" value="1"/>
</dbReference>
<protein>
    <submittedName>
        <fullName evidence="5">LamG domain-containing protein</fullName>
    </submittedName>
</protein>
<dbReference type="SMART" id="SM00560">
    <property type="entry name" value="LamGL"/>
    <property type="match status" value="3"/>
</dbReference>
<keyword evidence="1 3" id="KW-0732">Signal</keyword>
<proteinExistence type="predicted"/>
<dbReference type="GO" id="GO:0006955">
    <property type="term" value="P:immune response"/>
    <property type="evidence" value="ECO:0007669"/>
    <property type="project" value="InterPro"/>
</dbReference>
<dbReference type="InterPro" id="IPR006558">
    <property type="entry name" value="LamG-like"/>
</dbReference>
<evidence type="ECO:0000256" key="1">
    <source>
        <dbReference type="ARBA" id="ARBA00022729"/>
    </source>
</evidence>
<feature type="chain" id="PRO_5038458015" evidence="3">
    <location>
        <begin position="39"/>
        <end position="1443"/>
    </location>
</feature>
<gene>
    <name evidence="5" type="ORF">E5083_30040</name>
</gene>
<dbReference type="InterPro" id="IPR042837">
    <property type="entry name" value="PTX3"/>
</dbReference>
<feature type="domain" description="LamG-like jellyroll fold" evidence="4">
    <location>
        <begin position="1026"/>
        <end position="1174"/>
    </location>
</feature>
<evidence type="ECO:0000313" key="5">
    <source>
        <dbReference type="EMBL" id="TGN72334.1"/>
    </source>
</evidence>
<comment type="caution">
    <text evidence="5">The sequence shown here is derived from an EMBL/GenBank/DDBJ whole genome shotgun (WGS) entry which is preliminary data.</text>
</comment>
<sequence>MRQLRSYGVRRQGKGSSWHVGGLAAALMAGLLALPATAAVPSAAAPSSSAAKPAAKSAPTEAAATTLAADTGKNVEITSLRDESSETFATPSGDREVVQHLRPVRARVGGAWKAIDNTLEVRSDGSVGPTVASVGMSFSGGGANTPLVRLDQLGRTLSFSWPEPLPKPVLSGDTATYPDVLPGVDLTLRADTTGFHELLVVRSAEAAKNPALAQLTLGMQTDGLDVRESAGGGFEALDEKAGGVVFAAPEPIMWDSTGSAAATGMRAATVATAADDAAQGPGDASQLAPIDLQIPADGEHLQLTPDQQMLTDEKTTWPVYIDPHTDTPKAGDWTMVSRYWHDAPQYRFNGESNEGLGLCEWDYCAPYDLKRLFYKLPTAKFAGKTILSAEFIAKEVWSASCDGRAVELWRTKSMGPTSTWDNTQDDWLDYLTYRDVAYGGDGCSGPADVEFNALDAVKYAASHGDDYTTFGLKAKHEDDKYGWKRFTDDAYLRVTYNLPPQQIKTSQMSMSHGGDCDTDADKDYVRSRPSVTINGVTDPDGDRVRVRVRAYWDAGDGQGWKARWTSALTTDKSSPSPFTLALTSSVPTGKKVAWAAQSYDGAAYSPWSWYNEHACYFWIDNSVPAGPAITSGDYPPSDTEDPNDPWYDGVGRHGNFTFGPSSTDVAYYCYGTNGDPDCSAPDHKVPTTNGAAQTVRIAPTKPGLNFITVQAWDAAGNPSKKTEETTYRYRAKAGQPARAQWKLDEPAGATQTTGTAGDRQLAIHDQPTLGSPGAIGAATTFDGVDDYLESDIPVVDTSQSFSVAAWAKLSAMPNDAAIIAAQPGNSSPGFELYYSKSLDRWAFNQYSADTASASPVRAMQAAAGGVKTGEWVHLVGLYNGDTDVLQLYVNGTLAGSTSYATPWDARRGLIVGAGSASGAPKAFFPGSVDEVRIFDKPLAQSEITALYHKQPIGSGRSARAVFQLDEGPTDDQGAPRTTVTGRADVFPAVYQGGPQTGLTSPDGNAAKFDGVNDYASATSPYINTMRNFSVSAWVKLTARPTTAAIAVTQPGAHRSGFELYYSPIYGWSFNNYLTDTTDSILVRAAQRTAADPALDPNVAPVGQWTHLTGVYSKDAGRIRLYLNGQYAGGADHTITWYASGPLQLGAARYDGTPTAFFPGQIDDVQVFDRMLSTQEISEMYKQHAKVEGRWKLNAASGSPITSADDVPADQGPHPLTLGSGATVTTTDKAIGAGSLLLNGTSTGYASTAASPTATNTSFTAATWVSTASPPQKTVTVMSQAGTNTNGFAVRYIPNPPDETGLSMSGRFVLDVAETDSTTATHHTAESTIVPGGWTHLGVVYDAFEAQLRLYVNGELKQALCPDVDDDEHPDDPTCTDVVAWSESSPPFDATKGLQLGRAKTGATTWGEYWPGALDDVWVFDGVLRDTQIAALNGLQELPTIPGP</sequence>
<dbReference type="EMBL" id="SRRT01000012">
    <property type="protein sequence ID" value="TGN72334.1"/>
    <property type="molecule type" value="Genomic_DNA"/>
</dbReference>
<dbReference type="PANTHER" id="PTHR46943">
    <property type="entry name" value="PENTRAXIN-RELATED PROTEIN PTX3"/>
    <property type="match status" value="1"/>
</dbReference>
<dbReference type="Proteomes" id="UP000298159">
    <property type="component" value="Unassembled WGS sequence"/>
</dbReference>
<organism evidence="5 6">
    <name type="scientific">Streptomyces bauhiniae</name>
    <dbReference type="NCBI Taxonomy" id="2340725"/>
    <lineage>
        <taxon>Bacteria</taxon>
        <taxon>Bacillati</taxon>
        <taxon>Actinomycetota</taxon>
        <taxon>Actinomycetes</taxon>
        <taxon>Kitasatosporales</taxon>
        <taxon>Streptomycetaceae</taxon>
        <taxon>Streptomyces</taxon>
    </lineage>
</organism>